<keyword evidence="2" id="KW-1133">Transmembrane helix</keyword>
<dbReference type="AlphaFoldDB" id="A3SPZ3"/>
<evidence type="ECO:0000313" key="3">
    <source>
        <dbReference type="EMBL" id="EAP76533.1"/>
    </source>
</evidence>
<feature type="region of interest" description="Disordered" evidence="1">
    <location>
        <begin position="469"/>
        <end position="492"/>
    </location>
</feature>
<protein>
    <submittedName>
        <fullName evidence="3">Membrane protein, putative</fullName>
    </submittedName>
</protein>
<feature type="transmembrane region" description="Helical" evidence="2">
    <location>
        <begin position="131"/>
        <end position="151"/>
    </location>
</feature>
<feature type="transmembrane region" description="Helical" evidence="2">
    <location>
        <begin position="375"/>
        <end position="402"/>
    </location>
</feature>
<feature type="transmembrane region" description="Helical" evidence="2">
    <location>
        <begin position="6"/>
        <end position="22"/>
    </location>
</feature>
<feature type="transmembrane region" description="Helical" evidence="2">
    <location>
        <begin position="213"/>
        <end position="236"/>
    </location>
</feature>
<dbReference type="Proteomes" id="UP000005954">
    <property type="component" value="Unassembled WGS sequence"/>
</dbReference>
<evidence type="ECO:0000256" key="1">
    <source>
        <dbReference type="SAM" id="MobiDB-lite"/>
    </source>
</evidence>
<organism evidence="3 4">
    <name type="scientific">Roseovarius nubinhibens (strain ATCC BAA-591 / DSM 15170 / ISM)</name>
    <dbReference type="NCBI Taxonomy" id="89187"/>
    <lineage>
        <taxon>Bacteria</taxon>
        <taxon>Pseudomonadati</taxon>
        <taxon>Pseudomonadota</taxon>
        <taxon>Alphaproteobacteria</taxon>
        <taxon>Rhodobacterales</taxon>
        <taxon>Roseobacteraceae</taxon>
        <taxon>Roseovarius</taxon>
    </lineage>
</organism>
<keyword evidence="4" id="KW-1185">Reference proteome</keyword>
<name>A3SPZ3_ROSNI</name>
<proteinExistence type="predicted"/>
<accession>A3SPZ3</accession>
<evidence type="ECO:0000313" key="4">
    <source>
        <dbReference type="Proteomes" id="UP000005954"/>
    </source>
</evidence>
<feature type="transmembrane region" description="Helical" evidence="2">
    <location>
        <begin position="422"/>
        <end position="452"/>
    </location>
</feature>
<keyword evidence="2" id="KW-0472">Membrane</keyword>
<dbReference type="EMBL" id="AALY01000002">
    <property type="protein sequence ID" value="EAP76533.1"/>
    <property type="molecule type" value="Genomic_DNA"/>
</dbReference>
<keyword evidence="2" id="KW-0812">Transmembrane</keyword>
<dbReference type="eggNOG" id="COG3307">
    <property type="taxonomic scope" value="Bacteria"/>
</dbReference>
<dbReference type="HOGENOM" id="CLU_586233_0_0_5"/>
<feature type="transmembrane region" description="Helical" evidence="2">
    <location>
        <begin position="163"/>
        <end position="181"/>
    </location>
</feature>
<dbReference type="STRING" id="89187.ISM_16745"/>
<sequence length="492" mass="54871">MPNPVAYLMLILWPGVSLLLFQKLPKERAIIWTVLAGYLLLPQGTEFDLPLVPDMDKVSIPNICAFAMVVLLLKERVRLWPETWVMRVLLLGFVFGVVPTVLTNREPVVFSLLGVSETNLFEVGSLPGLRVIDLFSVLATQLITLMPFFLGRNFLARDQGMRDLLLALALGGLAYSLPALFEIRMSPQLHVWIYGFFQHDFEQMMRDGGFRPIVFLPHALWLAFFLMTSVVALMALARAEKGPQRARALLAGIYLLGVLVLCKSLASMLYAMALVPAVLFASERAMVRVALLMAAVAVVYPVLRGNGWVPVDAILAQAEAFNPDRAQSLAYRFNNETILLERAQEKLLFGWGGWGRNLLHDVTTGRILTIPDGEWIIVFGTFGWVGYLSQMGLLAVPVYMMWRHLPRRKAGDTARGARYGGVVTLLLAITLVDMLINAILTPFTWLVAGAVWGRAESYLRADGDEEAKAPMTRQPLPTALQRDVPKKRRTVL</sequence>
<dbReference type="RefSeq" id="WP_009815358.1">
    <property type="nucleotide sequence ID" value="NZ_CH724156.1"/>
</dbReference>
<evidence type="ECO:0000256" key="2">
    <source>
        <dbReference type="SAM" id="Phobius"/>
    </source>
</evidence>
<feature type="transmembrane region" description="Helical" evidence="2">
    <location>
        <begin position="248"/>
        <end position="273"/>
    </location>
</feature>
<feature type="transmembrane region" description="Helical" evidence="2">
    <location>
        <begin position="85"/>
        <end position="102"/>
    </location>
</feature>
<reference evidence="3 4" key="1">
    <citation type="submission" date="2005-12" db="EMBL/GenBank/DDBJ databases">
        <authorList>
            <person name="Moran M.A."/>
            <person name="Ferriera S."/>
            <person name="Johnson J."/>
            <person name="Kravitz S."/>
            <person name="Halpern A."/>
            <person name="Remington K."/>
            <person name="Beeson K."/>
            <person name="Tran B."/>
            <person name="Rogers Y.-H."/>
            <person name="Friedman R."/>
            <person name="Venter J.C."/>
        </authorList>
    </citation>
    <scope>NUCLEOTIDE SEQUENCE [LARGE SCALE GENOMIC DNA]</scope>
    <source>
        <strain evidence="4">ATCC BAA-591 / DSM 15170 / ISM</strain>
    </source>
</reference>
<gene>
    <name evidence="3" type="ORF">ISM_16745</name>
</gene>
<dbReference type="OrthoDB" id="7595044at2"/>
<comment type="caution">
    <text evidence="3">The sequence shown here is derived from an EMBL/GenBank/DDBJ whole genome shotgun (WGS) entry which is preliminary data.</text>
</comment>